<feature type="compositionally biased region" description="Polar residues" evidence="1">
    <location>
        <begin position="890"/>
        <end position="899"/>
    </location>
</feature>
<feature type="region of interest" description="Disordered" evidence="1">
    <location>
        <begin position="871"/>
        <end position="920"/>
    </location>
</feature>
<feature type="compositionally biased region" description="Low complexity" evidence="1">
    <location>
        <begin position="875"/>
        <end position="888"/>
    </location>
</feature>
<protein>
    <recommendedName>
        <fullName evidence="2">C2H2-type domain-containing protein</fullName>
    </recommendedName>
</protein>
<feature type="compositionally biased region" description="Polar residues" evidence="1">
    <location>
        <begin position="907"/>
        <end position="918"/>
    </location>
</feature>
<dbReference type="PANTHER" id="PTHR31025">
    <property type="entry name" value="SI:CH211-196P9.1-RELATED"/>
    <property type="match status" value="1"/>
</dbReference>
<evidence type="ECO:0000313" key="3">
    <source>
        <dbReference type="EMBL" id="KAJ8018321.1"/>
    </source>
</evidence>
<reference evidence="3" key="1">
    <citation type="submission" date="2021-10" db="EMBL/GenBank/DDBJ databases">
        <title>Tropical sea cucumber genome reveals ecological adaptation and Cuvierian tubules defense mechanism.</title>
        <authorList>
            <person name="Chen T."/>
        </authorList>
    </citation>
    <scope>NUCLEOTIDE SEQUENCE</scope>
    <source>
        <strain evidence="3">Nanhai2018</strain>
        <tissue evidence="3">Muscle</tissue>
    </source>
</reference>
<dbReference type="OrthoDB" id="3598281at2759"/>
<name>A0A9Q1B8X9_HOLLE</name>
<dbReference type="PROSITE" id="PS00028">
    <property type="entry name" value="ZINC_FINGER_C2H2_1"/>
    <property type="match status" value="1"/>
</dbReference>
<dbReference type="PANTHER" id="PTHR31025:SF9">
    <property type="entry name" value="SI:DKEY-286J15.1"/>
    <property type="match status" value="1"/>
</dbReference>
<dbReference type="CDD" id="cd09487">
    <property type="entry name" value="SAM_superfamily"/>
    <property type="match status" value="1"/>
</dbReference>
<proteinExistence type="predicted"/>
<feature type="compositionally biased region" description="Acidic residues" evidence="1">
    <location>
        <begin position="134"/>
        <end position="162"/>
    </location>
</feature>
<comment type="caution">
    <text evidence="3">The sequence shown here is derived from an EMBL/GenBank/DDBJ whole genome shotgun (WGS) entry which is preliminary data.</text>
</comment>
<evidence type="ECO:0000256" key="1">
    <source>
        <dbReference type="SAM" id="MobiDB-lite"/>
    </source>
</evidence>
<sequence>MDREVDDKDPDAVLIFLQKYGVERLHETFVENGIDKTALQLLKDDDVRDLIPKIGDRVKFQAGWKKEHNHGINSKSSRKIICGQGGCTSIFYSTEGYKWHLNRYHIGNRERGVGQRDQEHERNMPVPMEAEAYQEAEDNEPVENDNEPVENDNEPVENDNEPVENNIDIARSSAVFTARLKASSIPSSLVGEIIVDVQELLENVVDHIQTQVTELINNQQPMLLGNDEEAEQDFHNIFSSAKQVPFSEMRTEYQQRKYFQQIGAFIEPDEKLLGYCLKSKICSKTGAPIQVQEKETFQYIPLEKSLKKFLEQPGVMSAIISVQPSEDPNVLTTYRDGTLFKNRYRQEGDVLILPLLLYNDDFETANPLGSRKGKHKISAFYTSVLCLPRKYQSRLENILLTALVTSALITKHGINSVVKVIKEEVQSLSNTCLNINGDGFNGLVRPVLFQVVGDNLGIHTMLGFVRGFTANYFCRFCRGHRTILQKQTVEDSSLLRTAANYAADLELNNPSETGVRESTILNDLAEFHAVDNISLDVMHDFLEGVIPLEMYLVVNELIQEEKFTLEELNSRISCFKYGFADQKNKPSPLKQSSLSNPGKSSGQTASQMMCLAFSLPLIIGNEIEEDCEIWELYLLLLDIFKIVMSPTLSLSATYALKALIRDHHQLFLNLFPERNLSPKQHFLIHYPRSLRCLGPLIQYSSMRFEGKHKVFKNVANFSCNFQNIAKTLAVKHQVTQCYSFLLKKPLDSQDVELNQEQVSTLSNVGSISDMVEIIAQKLGITLEQEITFAGAVKLHGYELREGTSVIISWNEDGPTFGSVQCIIVKKTDIYIVLKLLKTLHFQRHVQAFVVEDTNAQFQTRSDMLRQLPLDSGETSDLSSLPDAADDISTAGESSGSGDTTIVELDTDTSQESPSSSTFHLPPLKRQKRVHFDVKSILSLSSRGKKVMESIFSKKFCSKQDRHILVEVCTSYMVDHYGDKPSSFVKSALAAAVVNSFPFLKDPESPCGYEAWYCKGAAGRPATGYLEEHLRYVRRKNIAMMKESPGASASQPRSLVKLSKTPASGVLDLGNKDELVMMTEWLKCNMEPREKVLDFMRQTAFYRQQQIKDNSATVSNILKEFPRLLDRGMIEQDFALIWPDHEDSLYQKWDMFYSGIIEYGKQIENWQQFIGLDYINLENLTIDEKKALAFYLLPVIFRGKGKGNKGLCSVKEAITSFVDVQPEVADILQISKDVDAIKKPQPFVVCKGSPLAPTQTFVMIERKPIPQESLLKGIDYCFKAMYILDMAYQPSCCLVWQFIQNVIYGIKQPHVPSCIRDLRAFLALKH</sequence>
<feature type="domain" description="C2H2-type" evidence="2">
    <location>
        <begin position="82"/>
        <end position="105"/>
    </location>
</feature>
<accession>A0A9Q1B8X9</accession>
<feature type="region of interest" description="Disordered" evidence="1">
    <location>
        <begin position="134"/>
        <end position="164"/>
    </location>
</feature>
<keyword evidence="4" id="KW-1185">Reference proteome</keyword>
<organism evidence="3 4">
    <name type="scientific">Holothuria leucospilota</name>
    <name type="common">Black long sea cucumber</name>
    <name type="synonym">Mertensiothuria leucospilota</name>
    <dbReference type="NCBI Taxonomy" id="206669"/>
    <lineage>
        <taxon>Eukaryota</taxon>
        <taxon>Metazoa</taxon>
        <taxon>Echinodermata</taxon>
        <taxon>Eleutherozoa</taxon>
        <taxon>Echinozoa</taxon>
        <taxon>Holothuroidea</taxon>
        <taxon>Aspidochirotacea</taxon>
        <taxon>Aspidochirotida</taxon>
        <taxon>Holothuriidae</taxon>
        <taxon>Holothuria</taxon>
    </lineage>
</organism>
<dbReference type="EMBL" id="JAIZAY010000442">
    <property type="protein sequence ID" value="KAJ8018321.1"/>
    <property type="molecule type" value="Genomic_DNA"/>
</dbReference>
<gene>
    <name evidence="3" type="ORF">HOLleu_43753</name>
</gene>
<evidence type="ECO:0000259" key="2">
    <source>
        <dbReference type="PROSITE" id="PS00028"/>
    </source>
</evidence>
<dbReference type="InterPro" id="IPR013761">
    <property type="entry name" value="SAM/pointed_sf"/>
</dbReference>
<dbReference type="Proteomes" id="UP001152320">
    <property type="component" value="Unassembled WGS sequence"/>
</dbReference>
<dbReference type="SUPFAM" id="SSF47769">
    <property type="entry name" value="SAM/Pointed domain"/>
    <property type="match status" value="1"/>
</dbReference>
<evidence type="ECO:0000313" key="4">
    <source>
        <dbReference type="Proteomes" id="UP001152320"/>
    </source>
</evidence>
<dbReference type="InterPro" id="IPR013087">
    <property type="entry name" value="Znf_C2H2_type"/>
</dbReference>
<dbReference type="Gene3D" id="1.10.150.50">
    <property type="entry name" value="Transcription Factor, Ets-1"/>
    <property type="match status" value="1"/>
</dbReference>